<evidence type="ECO:0000256" key="1">
    <source>
        <dbReference type="ARBA" id="ARBA00022723"/>
    </source>
</evidence>
<protein>
    <submittedName>
        <fullName evidence="4">Aldolase class II protein</fullName>
    </submittedName>
</protein>
<dbReference type="InterPro" id="IPR036409">
    <property type="entry name" value="Aldolase_II/adducin_N_sf"/>
</dbReference>
<dbReference type="GO" id="GO:0005829">
    <property type="term" value="C:cytosol"/>
    <property type="evidence" value="ECO:0007669"/>
    <property type="project" value="TreeGrafter"/>
</dbReference>
<dbReference type="UniPathway" id="UPA00071"/>
<evidence type="ECO:0000313" key="4">
    <source>
        <dbReference type="EMBL" id="BAI63027.1"/>
    </source>
</evidence>
<feature type="domain" description="Class II aldolase/adducin N-terminal" evidence="3">
    <location>
        <begin position="3"/>
        <end position="177"/>
    </location>
</feature>
<reference evidence="4 5" key="1">
    <citation type="journal article" date="2007" name="Appl. Environ. Microbiol.">
        <title>Isolation of key methanogens for global methane emission from rice paddy fields: a novel isolate affiliated with the clone cluster rice cluster I.</title>
        <authorList>
            <person name="Sakai S."/>
            <person name="Imachi H."/>
            <person name="Sekiguchi Y."/>
            <person name="Ohashi A."/>
            <person name="Harada H."/>
            <person name="Kamagata Y."/>
        </authorList>
    </citation>
    <scope>NUCLEOTIDE SEQUENCE [LARGE SCALE GENOMIC DNA]</scope>
    <source>
        <strain evidence="5">DSM 17711 / JCM 13418 / NBRC 101707 / SANAE</strain>
    </source>
</reference>
<evidence type="ECO:0000259" key="3">
    <source>
        <dbReference type="SMART" id="SM01007"/>
    </source>
</evidence>
<dbReference type="KEGG" id="mpd:MCP_2955"/>
<accession>D1Z2V5</accession>
<dbReference type="PANTHER" id="PTHR22789">
    <property type="entry name" value="FUCULOSE PHOSPHATE ALDOLASE"/>
    <property type="match status" value="1"/>
</dbReference>
<dbReference type="InterPro" id="IPR001303">
    <property type="entry name" value="Aldolase_II/adducin_N"/>
</dbReference>
<name>D1Z2V5_METPS</name>
<gene>
    <name evidence="4" type="ordered locus">MCP_2955</name>
</gene>
<dbReference type="GO" id="GO:0019323">
    <property type="term" value="P:pentose catabolic process"/>
    <property type="evidence" value="ECO:0007669"/>
    <property type="project" value="TreeGrafter"/>
</dbReference>
<dbReference type="Gene3D" id="3.40.225.10">
    <property type="entry name" value="Class II aldolase/adducin N-terminal domain"/>
    <property type="match status" value="1"/>
</dbReference>
<dbReference type="SUPFAM" id="SSF53639">
    <property type="entry name" value="AraD/HMP-PK domain-like"/>
    <property type="match status" value="1"/>
</dbReference>
<dbReference type="AlphaFoldDB" id="D1Z2V5"/>
<dbReference type="eggNOG" id="arCOG04226">
    <property type="taxonomic scope" value="Archaea"/>
</dbReference>
<dbReference type="InterPro" id="IPR050197">
    <property type="entry name" value="Aldolase_class_II_sugar_metab"/>
</dbReference>
<reference evidence="5" key="3">
    <citation type="journal article" date="2011" name="PLoS ONE">
        <title>Genome sequence of a mesophilic hydrogenotrophic methanogen Methanocella paludicola, the first cultivated representative of the order Methanocellales.</title>
        <authorList>
            <person name="Sakai S."/>
            <person name="Takaki Y."/>
            <person name="Shimamura S."/>
            <person name="Sekine M."/>
            <person name="Tajima T."/>
            <person name="Kosugi H."/>
            <person name="Ichikawa N."/>
            <person name="Tasumi E."/>
            <person name="Hiraki A.T."/>
            <person name="Shimizu A."/>
            <person name="Kato Y."/>
            <person name="Nishiko R."/>
            <person name="Mori K."/>
            <person name="Fujita N."/>
            <person name="Imachi H."/>
            <person name="Takai K."/>
        </authorList>
    </citation>
    <scope>NUCLEOTIDE SEQUENCE [LARGE SCALE GENOMIC DNA]</scope>
    <source>
        <strain evidence="5">DSM 17711 / JCM 13418 / NBRC 101707 / SANAE</strain>
    </source>
</reference>
<dbReference type="NCBIfam" id="NF006413">
    <property type="entry name" value="PRK08660.1"/>
    <property type="match status" value="1"/>
</dbReference>
<evidence type="ECO:0000313" key="5">
    <source>
        <dbReference type="Proteomes" id="UP000001882"/>
    </source>
</evidence>
<dbReference type="STRING" id="304371.MCP_2955"/>
<dbReference type="GO" id="GO:0016832">
    <property type="term" value="F:aldehyde-lyase activity"/>
    <property type="evidence" value="ECO:0007669"/>
    <property type="project" value="TreeGrafter"/>
</dbReference>
<dbReference type="GO" id="GO:0046872">
    <property type="term" value="F:metal ion binding"/>
    <property type="evidence" value="ECO:0007669"/>
    <property type="project" value="UniProtKB-KW"/>
</dbReference>
<organism evidence="4 5">
    <name type="scientific">Methanocella paludicola (strain DSM 17711 / JCM 13418 / NBRC 101707 / SANAE)</name>
    <dbReference type="NCBI Taxonomy" id="304371"/>
    <lineage>
        <taxon>Archaea</taxon>
        <taxon>Methanobacteriati</taxon>
        <taxon>Methanobacteriota</taxon>
        <taxon>Stenosarchaea group</taxon>
        <taxon>Methanomicrobia</taxon>
        <taxon>Methanocellales</taxon>
        <taxon>Methanocellaceae</taxon>
        <taxon>Methanocella</taxon>
    </lineage>
</organism>
<sequence>MWRDIAYWGKKLAASGLVSSRFGNISVRTERGLLIKKTGVMLDSIESAGDVIEVGMEPSPADREASSETSSHRAIYRATDAMAIIHAHPQFAIVESLLCEGEIRPLDSEGLPFLGTIPIVDGDSGSRELYDNLISVFSPGKYRGVVNRGHGSFAIGPDLKDCFNTTTMIEHSSKVKYFYDMASRGKNEK</sequence>
<keyword evidence="5" id="KW-1185">Reference proteome</keyword>
<reference evidence="4 5" key="2">
    <citation type="journal article" date="2008" name="Int. J. Syst. Evol. Microbiol.">
        <title>Methanocella paludicola gen. nov., sp. nov., a methane-producing archaeon, the first isolate of the lineage 'Rice Cluster I', and proposal of the new archaeal order Methanocellales ord. nov.</title>
        <authorList>
            <person name="Sakai S."/>
            <person name="Imachi H."/>
            <person name="Hanada S."/>
            <person name="Ohashi A."/>
            <person name="Harada H."/>
            <person name="Kamagata Y."/>
        </authorList>
    </citation>
    <scope>NUCLEOTIDE SEQUENCE [LARGE SCALE GENOMIC DNA]</scope>
    <source>
        <strain evidence="5">DSM 17711 / JCM 13418 / NBRC 101707 / SANAE</strain>
    </source>
</reference>
<proteinExistence type="predicted"/>
<dbReference type="Pfam" id="PF00596">
    <property type="entry name" value="Aldolase_II"/>
    <property type="match status" value="1"/>
</dbReference>
<dbReference type="FunCoup" id="D1Z2V5">
    <property type="interactions" value="77"/>
</dbReference>
<keyword evidence="2" id="KW-0456">Lyase</keyword>
<evidence type="ECO:0000256" key="2">
    <source>
        <dbReference type="ARBA" id="ARBA00023239"/>
    </source>
</evidence>
<dbReference type="PANTHER" id="PTHR22789:SF0">
    <property type="entry name" value="3-OXO-TETRONATE 4-PHOSPHATE DECARBOXYLASE-RELATED"/>
    <property type="match status" value="1"/>
</dbReference>
<dbReference type="OrthoDB" id="18709at2157"/>
<dbReference type="Proteomes" id="UP000001882">
    <property type="component" value="Chromosome"/>
</dbReference>
<dbReference type="EMBL" id="AP011532">
    <property type="protein sequence ID" value="BAI63027.1"/>
    <property type="molecule type" value="Genomic_DNA"/>
</dbReference>
<keyword evidence="1" id="KW-0479">Metal-binding</keyword>
<dbReference type="SMART" id="SM01007">
    <property type="entry name" value="Aldolase_II"/>
    <property type="match status" value="1"/>
</dbReference>
<dbReference type="InParanoid" id="D1Z2V5"/>